<gene>
    <name evidence="2" type="ORF">FU839_13080</name>
</gene>
<dbReference type="Proteomes" id="UP000321814">
    <property type="component" value="Unassembled WGS sequence"/>
</dbReference>
<keyword evidence="2" id="KW-0489">Methyltransferase</keyword>
<name>A0A5C8LY05_9GAMM</name>
<dbReference type="PANTHER" id="PTHR13369">
    <property type="match status" value="1"/>
</dbReference>
<dbReference type="OrthoDB" id="5502211at2"/>
<dbReference type="EMBL" id="VRLR01000008">
    <property type="protein sequence ID" value="TXK79990.1"/>
    <property type="molecule type" value="Genomic_DNA"/>
</dbReference>
<feature type="domain" description="Methyltransferase" evidence="1">
    <location>
        <begin position="159"/>
        <end position="296"/>
    </location>
</feature>
<protein>
    <submittedName>
        <fullName evidence="2">SAM-dependent methyltransferase</fullName>
    </submittedName>
</protein>
<dbReference type="GO" id="GO:0032259">
    <property type="term" value="P:methylation"/>
    <property type="evidence" value="ECO:0007669"/>
    <property type="project" value="UniProtKB-KW"/>
</dbReference>
<dbReference type="SUPFAM" id="SSF53335">
    <property type="entry name" value="S-adenosyl-L-methionine-dependent methyltransferases"/>
    <property type="match status" value="1"/>
</dbReference>
<keyword evidence="3" id="KW-1185">Reference proteome</keyword>
<evidence type="ECO:0000259" key="1">
    <source>
        <dbReference type="Pfam" id="PF13679"/>
    </source>
</evidence>
<proteinExistence type="predicted"/>
<evidence type="ECO:0000313" key="3">
    <source>
        <dbReference type="Proteomes" id="UP000321814"/>
    </source>
</evidence>
<keyword evidence="2" id="KW-0808">Transferase</keyword>
<dbReference type="AlphaFoldDB" id="A0A5C8LY05"/>
<reference evidence="2 3" key="1">
    <citation type="submission" date="2019-08" db="EMBL/GenBank/DDBJ databases">
        <title>Draft genome analysis of Rheinheimera tangshanensis isolated from the roots of fresh rice plants (Oryza sativa).</title>
        <authorList>
            <person name="Yu Q."/>
            <person name="Qi Y."/>
            <person name="Zhang H."/>
            <person name="Pu J."/>
        </authorList>
    </citation>
    <scope>NUCLEOTIDE SEQUENCE [LARGE SCALE GENOMIC DNA]</scope>
    <source>
        <strain evidence="2 3">JA3-B52</strain>
    </source>
</reference>
<dbReference type="GO" id="GO:0008168">
    <property type="term" value="F:methyltransferase activity"/>
    <property type="evidence" value="ECO:0007669"/>
    <property type="project" value="UniProtKB-KW"/>
</dbReference>
<dbReference type="RefSeq" id="WP_147904718.1">
    <property type="nucleotide sequence ID" value="NZ_BAAAGC010000005.1"/>
</dbReference>
<dbReference type="GO" id="GO:0005737">
    <property type="term" value="C:cytoplasm"/>
    <property type="evidence" value="ECO:0007669"/>
    <property type="project" value="TreeGrafter"/>
</dbReference>
<dbReference type="Gene3D" id="3.40.50.150">
    <property type="entry name" value="Vaccinia Virus protein VP39"/>
    <property type="match status" value="1"/>
</dbReference>
<organism evidence="2 3">
    <name type="scientific">Rheinheimera tangshanensis</name>
    <dbReference type="NCBI Taxonomy" id="400153"/>
    <lineage>
        <taxon>Bacteria</taxon>
        <taxon>Pseudomonadati</taxon>
        <taxon>Pseudomonadota</taxon>
        <taxon>Gammaproteobacteria</taxon>
        <taxon>Chromatiales</taxon>
        <taxon>Chromatiaceae</taxon>
        <taxon>Rheinheimera</taxon>
    </lineage>
</organism>
<accession>A0A5C8LY05</accession>
<comment type="caution">
    <text evidence="2">The sequence shown here is derived from an EMBL/GenBank/DDBJ whole genome shotgun (WGS) entry which is preliminary data.</text>
</comment>
<evidence type="ECO:0000313" key="2">
    <source>
        <dbReference type="EMBL" id="TXK79990.1"/>
    </source>
</evidence>
<dbReference type="PANTHER" id="PTHR13369:SF3">
    <property type="entry name" value="METHYLTRANSFERASE DOMAIN-CONTAINING PROTEIN"/>
    <property type="match status" value="1"/>
</dbReference>
<dbReference type="InterPro" id="IPR025714">
    <property type="entry name" value="Methyltranfer_dom"/>
</dbReference>
<dbReference type="Pfam" id="PF13679">
    <property type="entry name" value="Methyltransf_32"/>
    <property type="match status" value="1"/>
</dbReference>
<dbReference type="InterPro" id="IPR029063">
    <property type="entry name" value="SAM-dependent_MTases_sf"/>
</dbReference>
<sequence>MSTSDFSAFIQLLTQKLEHNSWQKLLLSSYQGEDSSLVRIEVRPVVLKDVAHLSFLYRHKTRDITKNFTVTEGLQQIQTLLGTDFKAAHFTALDSETQLSVSKKGKVLSSTKAIKQTTPVAAALTHDKEKQRFLTLDRPFLQQLGVTDAQHKLVPAMSRKWKQINKFVEVFDRALSQTGLKQKPAVHIADFGSGKAYLTFAVHDYLTHQLGLNAKVTGVELRQELVDLCNGVACDLNLKGIGFEQGDVKHFQAKGIDVMIALHACDIATDYAIHMGIRTGASMIMCSPCCHKQLRPQLISPPLLQPMLKHGIHLGEQAEMLTDSLRALLLEAYGYETQVFEFISLEHTSKNKMILAVKSQKSKNREQILAQVQQIKSFYGIQQHCLEELLLQSE</sequence>